<evidence type="ECO:0000313" key="3">
    <source>
        <dbReference type="Proteomes" id="UP000078225"/>
    </source>
</evidence>
<dbReference type="SUPFAM" id="SSF46785">
    <property type="entry name" value="Winged helix' DNA-binding domain"/>
    <property type="match status" value="1"/>
</dbReference>
<dbReference type="OrthoDB" id="3215377at2"/>
<dbReference type="Proteomes" id="UP000078225">
    <property type="component" value="Unassembled WGS sequence"/>
</dbReference>
<dbReference type="InterPro" id="IPR036388">
    <property type="entry name" value="WH-like_DNA-bd_sf"/>
</dbReference>
<dbReference type="Gene3D" id="1.10.287.100">
    <property type="match status" value="1"/>
</dbReference>
<dbReference type="AlphaFoldDB" id="A0A1B7L2Q7"/>
<evidence type="ECO:0000313" key="2">
    <source>
        <dbReference type="EMBL" id="OAT76495.1"/>
    </source>
</evidence>
<name>A0A1B7L2Q7_9ENTR</name>
<keyword evidence="3" id="KW-1185">Reference proteome</keyword>
<dbReference type="InterPro" id="IPR052526">
    <property type="entry name" value="HTH-type_Bedaq_tolerance"/>
</dbReference>
<evidence type="ECO:0000259" key="1">
    <source>
        <dbReference type="PROSITE" id="PS50995"/>
    </source>
</evidence>
<sequence length="143" mass="15534">MNELTVTAASLRSLVGRLVRRLRESAPPGDLTWSQVAVLGYLVRDGAMTVTELADAEGVRTQSMGATVASLQASGMVTGEPDPNDGRKTRYHATEACLALVSANRAMRDDWLLQAMESQLSQEEQQQLTQLVPLLQKLADYSS</sequence>
<feature type="domain" description="HTH marR-type" evidence="1">
    <location>
        <begin position="1"/>
        <end position="140"/>
    </location>
</feature>
<dbReference type="Pfam" id="PF12802">
    <property type="entry name" value="MarR_2"/>
    <property type="match status" value="1"/>
</dbReference>
<dbReference type="GO" id="GO:0003700">
    <property type="term" value="F:DNA-binding transcription factor activity"/>
    <property type="evidence" value="ECO:0007669"/>
    <property type="project" value="InterPro"/>
</dbReference>
<reference evidence="3" key="1">
    <citation type="submission" date="2016-05" db="EMBL/GenBank/DDBJ databases">
        <authorList>
            <person name="Behera P."/>
            <person name="Vaishampayan P."/>
            <person name="Singh N."/>
            <person name="Raina V."/>
            <person name="Suar M."/>
            <person name="Pattnaik A."/>
            <person name="Rastogi G."/>
        </authorList>
    </citation>
    <scope>NUCLEOTIDE SEQUENCE [LARGE SCALE GENOMIC DNA]</scope>
    <source>
        <strain evidence="3">MP23</strain>
    </source>
</reference>
<dbReference type="PROSITE" id="PS50995">
    <property type="entry name" value="HTH_MARR_2"/>
    <property type="match status" value="1"/>
</dbReference>
<dbReference type="RefSeq" id="WP_064598519.1">
    <property type="nucleotide sequence ID" value="NZ_CP134782.1"/>
</dbReference>
<dbReference type="PANTHER" id="PTHR39515:SF2">
    <property type="entry name" value="HTH-TYPE TRANSCRIPTIONAL REGULATOR RV0880"/>
    <property type="match status" value="1"/>
</dbReference>
<dbReference type="STRING" id="1691903.A9B99_09300"/>
<organism evidence="2 3">
    <name type="scientific">Mangrovibacter phragmitis</name>
    <dbReference type="NCBI Taxonomy" id="1691903"/>
    <lineage>
        <taxon>Bacteria</taxon>
        <taxon>Pseudomonadati</taxon>
        <taxon>Pseudomonadota</taxon>
        <taxon>Gammaproteobacteria</taxon>
        <taxon>Enterobacterales</taxon>
        <taxon>Enterobacteriaceae</taxon>
        <taxon>Mangrovibacter</taxon>
    </lineage>
</organism>
<protein>
    <submittedName>
        <fullName evidence="2">MarR family transcriptional regulator</fullName>
    </submittedName>
</protein>
<dbReference type="InterPro" id="IPR036390">
    <property type="entry name" value="WH_DNA-bd_sf"/>
</dbReference>
<dbReference type="EMBL" id="LYRP01000022">
    <property type="protein sequence ID" value="OAT76495.1"/>
    <property type="molecule type" value="Genomic_DNA"/>
</dbReference>
<comment type="caution">
    <text evidence="2">The sequence shown here is derived from an EMBL/GenBank/DDBJ whole genome shotgun (WGS) entry which is preliminary data.</text>
</comment>
<gene>
    <name evidence="2" type="ORF">A9B99_09300</name>
</gene>
<dbReference type="SMART" id="SM00347">
    <property type="entry name" value="HTH_MARR"/>
    <property type="match status" value="1"/>
</dbReference>
<dbReference type="PANTHER" id="PTHR39515">
    <property type="entry name" value="CONSERVED PROTEIN"/>
    <property type="match status" value="1"/>
</dbReference>
<dbReference type="Gene3D" id="1.10.10.10">
    <property type="entry name" value="Winged helix-like DNA-binding domain superfamily/Winged helix DNA-binding domain"/>
    <property type="match status" value="1"/>
</dbReference>
<proteinExistence type="predicted"/>
<dbReference type="InterPro" id="IPR000835">
    <property type="entry name" value="HTH_MarR-typ"/>
</dbReference>
<accession>A0A1B7L2Q7</accession>